<sequence>MFSIRIFRSYKIYTKEEILKPLIGRNYKSIFEICSQYRSQGVGFQFWRATWPADSYYIITRIEYSDPRHGKVWGIKTWKGLKSETEEQIRSSLKLGTWRHRIPASHPELKANGISLKIEKEENQ</sequence>
<gene>
    <name evidence="1" type="ORF">BSTOLATCC_MIC14605</name>
</gene>
<accession>A0AAU9IQ62</accession>
<keyword evidence="2" id="KW-1185">Reference proteome</keyword>
<dbReference type="GO" id="GO:0005739">
    <property type="term" value="C:mitochondrion"/>
    <property type="evidence" value="ECO:0007669"/>
    <property type="project" value="InterPro"/>
</dbReference>
<dbReference type="PANTHER" id="PTHR35316">
    <property type="entry name" value="28S RIBOSOMAL S34 PROTEIN"/>
    <property type="match status" value="1"/>
</dbReference>
<dbReference type="AlphaFoldDB" id="A0AAU9IQ62"/>
<proteinExistence type="predicted"/>
<dbReference type="PANTHER" id="PTHR35316:SF1">
    <property type="entry name" value="28S RIBOSOMAL S34 PROTEIN"/>
    <property type="match status" value="1"/>
</dbReference>
<dbReference type="Proteomes" id="UP001162131">
    <property type="component" value="Unassembled WGS sequence"/>
</dbReference>
<organism evidence="1 2">
    <name type="scientific">Blepharisma stoltei</name>
    <dbReference type="NCBI Taxonomy" id="1481888"/>
    <lineage>
        <taxon>Eukaryota</taxon>
        <taxon>Sar</taxon>
        <taxon>Alveolata</taxon>
        <taxon>Ciliophora</taxon>
        <taxon>Postciliodesmatophora</taxon>
        <taxon>Heterotrichea</taxon>
        <taxon>Heterotrichida</taxon>
        <taxon>Blepharismidae</taxon>
        <taxon>Blepharisma</taxon>
    </lineage>
</organism>
<comment type="caution">
    <text evidence="1">The sequence shown here is derived from an EMBL/GenBank/DDBJ whole genome shotgun (WGS) entry which is preliminary data.</text>
</comment>
<dbReference type="EMBL" id="CAJZBQ010000014">
    <property type="protein sequence ID" value="CAG9315861.1"/>
    <property type="molecule type" value="Genomic_DNA"/>
</dbReference>
<dbReference type="InterPro" id="IPR032053">
    <property type="entry name" value="Ribosomal_mS34"/>
</dbReference>
<name>A0AAU9IQ62_9CILI</name>
<reference evidence="1" key="1">
    <citation type="submission" date="2021-09" db="EMBL/GenBank/DDBJ databases">
        <authorList>
            <consortium name="AG Swart"/>
            <person name="Singh M."/>
            <person name="Singh A."/>
            <person name="Seah K."/>
            <person name="Emmerich C."/>
        </authorList>
    </citation>
    <scope>NUCLEOTIDE SEQUENCE</scope>
    <source>
        <strain evidence="1">ATCC30299</strain>
    </source>
</reference>
<dbReference type="GO" id="GO:0003735">
    <property type="term" value="F:structural constituent of ribosome"/>
    <property type="evidence" value="ECO:0007669"/>
    <property type="project" value="InterPro"/>
</dbReference>
<dbReference type="Pfam" id="PF16053">
    <property type="entry name" value="MRP-S34"/>
    <property type="match status" value="1"/>
</dbReference>
<protein>
    <submittedName>
        <fullName evidence="1">Uncharacterized protein</fullName>
    </submittedName>
</protein>
<evidence type="ECO:0000313" key="2">
    <source>
        <dbReference type="Proteomes" id="UP001162131"/>
    </source>
</evidence>
<evidence type="ECO:0000313" key="1">
    <source>
        <dbReference type="EMBL" id="CAG9315861.1"/>
    </source>
</evidence>